<dbReference type="InterPro" id="IPR016193">
    <property type="entry name" value="Cytidine_deaminase-like"/>
</dbReference>
<keyword evidence="4" id="KW-1185">Reference proteome</keyword>
<feature type="domain" description="CMP/dCMP-type deaminase" evidence="2">
    <location>
        <begin position="12"/>
        <end position="134"/>
    </location>
</feature>
<dbReference type="EMBL" id="BAABCN010000003">
    <property type="protein sequence ID" value="GAA3874842.1"/>
    <property type="molecule type" value="Genomic_DNA"/>
</dbReference>
<protein>
    <submittedName>
        <fullName evidence="3">Cytidine deaminase</fullName>
    </submittedName>
</protein>
<dbReference type="Gene3D" id="3.40.140.10">
    <property type="entry name" value="Cytidine Deaminase, domain 2"/>
    <property type="match status" value="1"/>
</dbReference>
<dbReference type="NCBIfam" id="NF004064">
    <property type="entry name" value="PRK05578.1"/>
    <property type="match status" value="1"/>
</dbReference>
<reference evidence="4" key="1">
    <citation type="journal article" date="2019" name="Int. J. Syst. Evol. Microbiol.">
        <title>The Global Catalogue of Microorganisms (GCM) 10K type strain sequencing project: providing services to taxonomists for standard genome sequencing and annotation.</title>
        <authorList>
            <consortium name="The Broad Institute Genomics Platform"/>
            <consortium name="The Broad Institute Genome Sequencing Center for Infectious Disease"/>
            <person name="Wu L."/>
            <person name="Ma J."/>
        </authorList>
    </citation>
    <scope>NUCLEOTIDE SEQUENCE [LARGE SCALE GENOMIC DNA]</scope>
    <source>
        <strain evidence="4">JCM 17021</strain>
    </source>
</reference>
<comment type="similarity">
    <text evidence="1">Belongs to the cytidine and deoxycytidylate deaminase family.</text>
</comment>
<proteinExistence type="inferred from homology"/>
<accession>A0ABP7KGH3</accession>
<dbReference type="Pfam" id="PF00383">
    <property type="entry name" value="dCMP_cyt_deam_1"/>
    <property type="match status" value="1"/>
</dbReference>
<sequence>MTESSTPVADQVDWEALHVAALDAMTKAYVPYSHFPVGVAAFVDDGRLITGCNVENASYGLTLCAECALVSTLHLTGGGRLIAFACVDGNGNVLMPCGRCRQLLYEHSAPGMLLKTVSGVKTIDEVLPDAFGPRQLLEYAGETP</sequence>
<dbReference type="RefSeq" id="WP_345064828.1">
    <property type="nucleotide sequence ID" value="NZ_BAABCN010000003.1"/>
</dbReference>
<organism evidence="3 4">
    <name type="scientific">Leifsonia kafniensis</name>
    <dbReference type="NCBI Taxonomy" id="475957"/>
    <lineage>
        <taxon>Bacteria</taxon>
        <taxon>Bacillati</taxon>
        <taxon>Actinomycetota</taxon>
        <taxon>Actinomycetes</taxon>
        <taxon>Micrococcales</taxon>
        <taxon>Microbacteriaceae</taxon>
        <taxon>Leifsonia</taxon>
    </lineage>
</organism>
<dbReference type="PANTHER" id="PTHR11644:SF2">
    <property type="entry name" value="CYTIDINE DEAMINASE"/>
    <property type="match status" value="1"/>
</dbReference>
<gene>
    <name evidence="3" type="ORF">GCM10022381_16940</name>
</gene>
<name>A0ABP7KGH3_9MICO</name>
<comment type="caution">
    <text evidence="3">The sequence shown here is derived from an EMBL/GenBank/DDBJ whole genome shotgun (WGS) entry which is preliminary data.</text>
</comment>
<dbReference type="SUPFAM" id="SSF53927">
    <property type="entry name" value="Cytidine deaminase-like"/>
    <property type="match status" value="1"/>
</dbReference>
<evidence type="ECO:0000256" key="1">
    <source>
        <dbReference type="ARBA" id="ARBA00006576"/>
    </source>
</evidence>
<dbReference type="InterPro" id="IPR002125">
    <property type="entry name" value="CMP_dCMP_dom"/>
</dbReference>
<evidence type="ECO:0000259" key="2">
    <source>
        <dbReference type="PROSITE" id="PS51747"/>
    </source>
</evidence>
<evidence type="ECO:0000313" key="4">
    <source>
        <dbReference type="Proteomes" id="UP001501803"/>
    </source>
</evidence>
<dbReference type="CDD" id="cd01283">
    <property type="entry name" value="cytidine_deaminase"/>
    <property type="match status" value="1"/>
</dbReference>
<dbReference type="InterPro" id="IPR050202">
    <property type="entry name" value="Cyt/Deoxycyt_deaminase"/>
</dbReference>
<dbReference type="PROSITE" id="PS51747">
    <property type="entry name" value="CYT_DCMP_DEAMINASES_2"/>
    <property type="match status" value="1"/>
</dbReference>
<dbReference type="PANTHER" id="PTHR11644">
    <property type="entry name" value="CYTIDINE DEAMINASE"/>
    <property type="match status" value="1"/>
</dbReference>
<dbReference type="Proteomes" id="UP001501803">
    <property type="component" value="Unassembled WGS sequence"/>
</dbReference>
<evidence type="ECO:0000313" key="3">
    <source>
        <dbReference type="EMBL" id="GAA3874842.1"/>
    </source>
</evidence>